<gene>
    <name evidence="1" type="ORF">ERS852382_00831</name>
</gene>
<dbReference type="EMBL" id="CYYI01000003">
    <property type="protein sequence ID" value="CUN59754.1"/>
    <property type="molecule type" value="Genomic_DNA"/>
</dbReference>
<dbReference type="Pfam" id="PF19586">
    <property type="entry name" value="DUF6093"/>
    <property type="match status" value="1"/>
</dbReference>
<reference evidence="1 2" key="1">
    <citation type="submission" date="2015-09" db="EMBL/GenBank/DDBJ databases">
        <authorList>
            <consortium name="Pathogen Informatics"/>
        </authorList>
    </citation>
    <scope>NUCLEOTIDE SEQUENCE [LARGE SCALE GENOMIC DNA]</scope>
    <source>
        <strain evidence="1 2">2789STDY5608824</strain>
    </source>
</reference>
<dbReference type="InterPro" id="IPR046075">
    <property type="entry name" value="DUF6093"/>
</dbReference>
<organism evidence="1 2">
    <name type="scientific">Bifidobacterium adolescentis</name>
    <dbReference type="NCBI Taxonomy" id="1680"/>
    <lineage>
        <taxon>Bacteria</taxon>
        <taxon>Bacillati</taxon>
        <taxon>Actinomycetota</taxon>
        <taxon>Actinomycetes</taxon>
        <taxon>Bifidobacteriales</taxon>
        <taxon>Bifidobacteriaceae</taxon>
        <taxon>Bifidobacterium</taxon>
    </lineage>
</organism>
<proteinExistence type="predicted"/>
<dbReference type="AlphaFoldDB" id="A0A173Y787"/>
<evidence type="ECO:0000313" key="2">
    <source>
        <dbReference type="Proteomes" id="UP000095647"/>
    </source>
</evidence>
<accession>A0A173Y787</accession>
<name>A0A173Y787_BIFAD</name>
<evidence type="ECO:0000313" key="1">
    <source>
        <dbReference type="EMBL" id="CUN59754.1"/>
    </source>
</evidence>
<protein>
    <submittedName>
        <fullName evidence="1">Phage associated protein</fullName>
    </submittedName>
</protein>
<dbReference type="Proteomes" id="UP000095647">
    <property type="component" value="Unassembled WGS sequence"/>
</dbReference>
<sequence>MRMRRWAENLMTDRIRVTAPGTVMVDPSTGAETVSQRVVYDGKGKVQTAGGIAGQQHNVNGDGSVGAFVPEWGLYLHLPVTATTPREGYEATVVASADPALVGRRYRLVNMQSEKTHATARRWNVQEIPMEGGS</sequence>